<evidence type="ECO:0000256" key="6">
    <source>
        <dbReference type="ARBA" id="ARBA00031027"/>
    </source>
</evidence>
<evidence type="ECO:0000256" key="3">
    <source>
        <dbReference type="ARBA" id="ARBA00022692"/>
    </source>
</evidence>
<dbReference type="EMBL" id="KY825224">
    <property type="protein sequence ID" value="ARS00902.1"/>
    <property type="molecule type" value="Genomic_DNA"/>
</dbReference>
<evidence type="ECO:0000256" key="5">
    <source>
        <dbReference type="ARBA" id="ARBA00023136"/>
    </source>
</evidence>
<dbReference type="AlphaFoldDB" id="A0A1X9WD99"/>
<dbReference type="InterPro" id="IPR001750">
    <property type="entry name" value="ND/Mrp_TM"/>
</dbReference>
<evidence type="ECO:0000256" key="8">
    <source>
        <dbReference type="SAM" id="Phobius"/>
    </source>
</evidence>
<dbReference type="EC" id="7.1.1.2" evidence="2"/>
<feature type="transmembrane region" description="Helical" evidence="8">
    <location>
        <begin position="424"/>
        <end position="445"/>
    </location>
</feature>
<feature type="transmembrane region" description="Helical" evidence="8">
    <location>
        <begin position="140"/>
        <end position="157"/>
    </location>
</feature>
<sequence length="569" mass="65539">MIFQKKNWILVWTGGWLVTFSLLLVAQAWLQTWSDYFYDFLFYPYFCFSWKLFLTQKIFLVFATSITGTIVLFSHYYMEMPEIKIFSSFLFFFLIFMLILVCGSTLFMMFIGWEGVGLMSFLLIGWFSSRKAAVFSGKKAVFYNRVGDFFFATLIVYEMMSQTSLLHCLPMKNFFISPLISNMESMGLTKSLIIIASIFCVIVKSAQFFFNPWLTSAMEGPTPVSSLLHSSTMVVAGVFFSLSIFPYLGQTHYFTFPLIILSLITMVLTSLSALSHHDMKKIIALSTASQLGFMIFTIMMGNLDYGFLHMVVHGFFKALLFMSSGLAIHSSNNYQDPRKMQGQQLSSSFVMGFLFMGSIALVGLPFFGAFFSKHSILIWVSHSKWNLICMVGFVCSLLLTFLYSGRLIFLISYNWSNLPSIFQALRWAKVSANSSLSILLVWMLFFGWNLSSYWQFHSPVNQQEWFFFVWIFLAGISLTVLAFKVKTYSHFWFYFGMSSIFNRGIFFHLKKGANLSFKNMEQSLLNTFFQKQPILFFLKKPGLLKPPFFSSFSNFSSSFIFVIVMLGCL</sequence>
<proteinExistence type="predicted"/>
<dbReference type="GO" id="GO:0015990">
    <property type="term" value="P:electron transport coupled proton transport"/>
    <property type="evidence" value="ECO:0007669"/>
    <property type="project" value="TreeGrafter"/>
</dbReference>
<feature type="transmembrane region" description="Helical" evidence="8">
    <location>
        <begin position="226"/>
        <end position="248"/>
    </location>
</feature>
<dbReference type="Pfam" id="PF00361">
    <property type="entry name" value="Proton_antipo_M"/>
    <property type="match status" value="1"/>
</dbReference>
<keyword evidence="4 8" id="KW-1133">Transmembrane helix</keyword>
<feature type="transmembrane region" description="Helical" evidence="8">
    <location>
        <begin position="491"/>
        <end position="509"/>
    </location>
</feature>
<feature type="transmembrane region" description="Helical" evidence="8">
    <location>
        <begin position="85"/>
        <end position="101"/>
    </location>
</feature>
<organism evidence="10">
    <name type="scientific">Isodiametra pulchra</name>
    <name type="common">Acoelomorph flatworm</name>
    <name type="synonym">Convoluta pulchra</name>
    <dbReference type="NCBI Taxonomy" id="504439"/>
    <lineage>
        <taxon>Eukaryota</taxon>
        <taxon>Metazoa</taxon>
        <taxon>Xenacoelomorpha</taxon>
        <taxon>Acoelomorpha</taxon>
        <taxon>Acoela</taxon>
        <taxon>Isodiametridae</taxon>
        <taxon>Isodiametra</taxon>
    </lineage>
</organism>
<evidence type="ECO:0000259" key="9">
    <source>
        <dbReference type="Pfam" id="PF00361"/>
    </source>
</evidence>
<reference evidence="10" key="1">
    <citation type="journal article" date="2017" name="Sci. Rep.">
        <title>The mitochondrial genomes of the acoelomorph worms Paratomella rubra, Isodiametra pulchra and Archaphanostoma ylvae.</title>
        <authorList>
            <person name="Robertson H.E."/>
            <person name="Lapraz F."/>
            <person name="Egger B."/>
            <person name="Telford M.J."/>
            <person name="Schiffer P.H."/>
        </authorList>
    </citation>
    <scope>NUCLEOTIDE SEQUENCE</scope>
</reference>
<evidence type="ECO:0000256" key="2">
    <source>
        <dbReference type="ARBA" id="ARBA00012944"/>
    </source>
</evidence>
<keyword evidence="10" id="KW-0496">Mitochondrion</keyword>
<feature type="transmembrane region" description="Helical" evidence="8">
    <location>
        <begin position="50"/>
        <end position="73"/>
    </location>
</feature>
<feature type="transmembrane region" description="Helical" evidence="8">
    <location>
        <begin position="107"/>
        <end position="128"/>
    </location>
</feature>
<keyword evidence="5 8" id="KW-0472">Membrane</keyword>
<feature type="transmembrane region" description="Helical" evidence="8">
    <location>
        <begin position="254"/>
        <end position="275"/>
    </location>
</feature>
<evidence type="ECO:0000256" key="4">
    <source>
        <dbReference type="ARBA" id="ARBA00022989"/>
    </source>
</evidence>
<accession>A0A1X9WD99</accession>
<evidence type="ECO:0000256" key="1">
    <source>
        <dbReference type="ARBA" id="ARBA00004141"/>
    </source>
</evidence>
<dbReference type="PANTHER" id="PTHR42829">
    <property type="entry name" value="NADH-UBIQUINONE OXIDOREDUCTASE CHAIN 5"/>
    <property type="match status" value="1"/>
</dbReference>
<dbReference type="GO" id="GO:0008137">
    <property type="term" value="F:NADH dehydrogenase (ubiquinone) activity"/>
    <property type="evidence" value="ECO:0007669"/>
    <property type="project" value="UniProtKB-EC"/>
</dbReference>
<protein>
    <recommendedName>
        <fullName evidence="2">NADH:ubiquinone reductase (H(+)-translocating)</fullName>
        <ecNumber evidence="2">7.1.1.2</ecNumber>
    </recommendedName>
    <alternativeName>
        <fullName evidence="6">NADH dehydrogenase subunit 5</fullName>
    </alternativeName>
</protein>
<dbReference type="GO" id="GO:0003954">
    <property type="term" value="F:NADH dehydrogenase activity"/>
    <property type="evidence" value="ECO:0007669"/>
    <property type="project" value="TreeGrafter"/>
</dbReference>
<feature type="transmembrane region" description="Helical" evidence="8">
    <location>
        <begin position="349"/>
        <end position="371"/>
    </location>
</feature>
<comment type="catalytic activity">
    <reaction evidence="7">
        <text>a ubiquinone + NADH + 5 H(+)(in) = a ubiquinol + NAD(+) + 4 H(+)(out)</text>
        <dbReference type="Rhea" id="RHEA:29091"/>
        <dbReference type="Rhea" id="RHEA-COMP:9565"/>
        <dbReference type="Rhea" id="RHEA-COMP:9566"/>
        <dbReference type="ChEBI" id="CHEBI:15378"/>
        <dbReference type="ChEBI" id="CHEBI:16389"/>
        <dbReference type="ChEBI" id="CHEBI:17976"/>
        <dbReference type="ChEBI" id="CHEBI:57540"/>
        <dbReference type="ChEBI" id="CHEBI:57945"/>
        <dbReference type="EC" id="7.1.1.2"/>
    </reaction>
</comment>
<evidence type="ECO:0000256" key="7">
    <source>
        <dbReference type="ARBA" id="ARBA00049551"/>
    </source>
</evidence>
<dbReference type="GO" id="GO:0042773">
    <property type="term" value="P:ATP synthesis coupled electron transport"/>
    <property type="evidence" value="ECO:0007669"/>
    <property type="project" value="InterPro"/>
</dbReference>
<dbReference type="PRINTS" id="PR01434">
    <property type="entry name" value="NADHDHGNASE5"/>
</dbReference>
<keyword evidence="3 8" id="KW-0812">Transmembrane</keyword>
<feature type="transmembrane region" description="Helical" evidence="8">
    <location>
        <begin position="465"/>
        <end position="484"/>
    </location>
</feature>
<gene>
    <name evidence="10" type="primary">nad5</name>
</gene>
<dbReference type="GO" id="GO:0016020">
    <property type="term" value="C:membrane"/>
    <property type="evidence" value="ECO:0007669"/>
    <property type="project" value="UniProtKB-SubCell"/>
</dbReference>
<feature type="transmembrane region" description="Helical" evidence="8">
    <location>
        <begin position="383"/>
        <end position="403"/>
    </location>
</feature>
<feature type="transmembrane region" description="Helical" evidence="8">
    <location>
        <begin position="7"/>
        <end position="30"/>
    </location>
</feature>
<feature type="domain" description="NADH:quinone oxidoreductase/Mrp antiporter transmembrane" evidence="9">
    <location>
        <begin position="105"/>
        <end position="397"/>
    </location>
</feature>
<feature type="transmembrane region" description="Helical" evidence="8">
    <location>
        <begin position="192"/>
        <end position="214"/>
    </location>
</feature>
<feature type="transmembrane region" description="Helical" evidence="8">
    <location>
        <begin position="548"/>
        <end position="568"/>
    </location>
</feature>
<evidence type="ECO:0000313" key="10">
    <source>
        <dbReference type="EMBL" id="ARS00902.1"/>
    </source>
</evidence>
<feature type="transmembrane region" description="Helical" evidence="8">
    <location>
        <begin position="307"/>
        <end position="328"/>
    </location>
</feature>
<feature type="transmembrane region" description="Helical" evidence="8">
    <location>
        <begin position="282"/>
        <end position="301"/>
    </location>
</feature>
<dbReference type="PANTHER" id="PTHR42829:SF2">
    <property type="entry name" value="NADH-UBIQUINONE OXIDOREDUCTASE CHAIN 5"/>
    <property type="match status" value="1"/>
</dbReference>
<comment type="subcellular location">
    <subcellularLocation>
        <location evidence="1">Membrane</location>
        <topology evidence="1">Multi-pass membrane protein</topology>
    </subcellularLocation>
</comment>
<dbReference type="InterPro" id="IPR003945">
    <property type="entry name" value="NU5C-like"/>
</dbReference>
<geneLocation type="mitochondrion" evidence="10"/>
<name>A0A1X9WD99_ISOPU</name>